<dbReference type="PANTHER" id="PTHR43004">
    <property type="entry name" value="TRK SYSTEM POTASSIUM UPTAKE PROTEIN"/>
    <property type="match status" value="1"/>
</dbReference>
<feature type="transmembrane region" description="Helical" evidence="5">
    <location>
        <begin position="12"/>
        <end position="31"/>
    </location>
</feature>
<dbReference type="SUPFAM" id="SSF51905">
    <property type="entry name" value="FAD/NAD(P)-binding domain"/>
    <property type="match status" value="1"/>
</dbReference>
<evidence type="ECO:0000256" key="2">
    <source>
        <dbReference type="ARBA" id="ARBA00022630"/>
    </source>
</evidence>
<sequence>MSTTINDTPVQILISGAGPVGLFQALLLAKLKVPVRIIDRASSICPLSRSTGIRPRTLEIMDMVDHEL</sequence>
<keyword evidence="5" id="KW-1133">Transmembrane helix</keyword>
<evidence type="ECO:0000256" key="5">
    <source>
        <dbReference type="SAM" id="Phobius"/>
    </source>
</evidence>
<keyword evidence="2" id="KW-0285">Flavoprotein</keyword>
<accession>A0A9P6FRA8</accession>
<name>A0A9P6FRA8_9FUNG</name>
<dbReference type="Gene3D" id="3.50.50.60">
    <property type="entry name" value="FAD/NAD(P)-binding domain"/>
    <property type="match status" value="1"/>
</dbReference>
<dbReference type="InterPro" id="IPR002938">
    <property type="entry name" value="FAD-bd"/>
</dbReference>
<evidence type="ECO:0000256" key="1">
    <source>
        <dbReference type="ARBA" id="ARBA00001974"/>
    </source>
</evidence>
<organism evidence="7 8">
    <name type="scientific">Lunasporangiospora selenospora</name>
    <dbReference type="NCBI Taxonomy" id="979761"/>
    <lineage>
        <taxon>Eukaryota</taxon>
        <taxon>Fungi</taxon>
        <taxon>Fungi incertae sedis</taxon>
        <taxon>Mucoromycota</taxon>
        <taxon>Mortierellomycotina</taxon>
        <taxon>Mortierellomycetes</taxon>
        <taxon>Mortierellales</taxon>
        <taxon>Mortierellaceae</taxon>
        <taxon>Lunasporangiospora</taxon>
    </lineage>
</organism>
<evidence type="ECO:0000256" key="3">
    <source>
        <dbReference type="ARBA" id="ARBA00022827"/>
    </source>
</evidence>
<keyword evidence="5" id="KW-0472">Membrane</keyword>
<gene>
    <name evidence="7" type="ORF">BGW38_004473</name>
</gene>
<dbReference type="InterPro" id="IPR050641">
    <property type="entry name" value="RIFMO-like"/>
</dbReference>
<reference evidence="7" key="1">
    <citation type="journal article" date="2020" name="Fungal Divers.">
        <title>Resolving the Mortierellaceae phylogeny through synthesis of multi-gene phylogenetics and phylogenomics.</title>
        <authorList>
            <person name="Vandepol N."/>
            <person name="Liber J."/>
            <person name="Desiro A."/>
            <person name="Na H."/>
            <person name="Kennedy M."/>
            <person name="Barry K."/>
            <person name="Grigoriev I.V."/>
            <person name="Miller A.N."/>
            <person name="O'Donnell K."/>
            <person name="Stajich J.E."/>
            <person name="Bonito G."/>
        </authorList>
    </citation>
    <scope>NUCLEOTIDE SEQUENCE</scope>
    <source>
        <strain evidence="7">KOD1015</strain>
    </source>
</reference>
<comment type="caution">
    <text evidence="7">The sequence shown here is derived from an EMBL/GenBank/DDBJ whole genome shotgun (WGS) entry which is preliminary data.</text>
</comment>
<dbReference type="AlphaFoldDB" id="A0A9P6FRA8"/>
<keyword evidence="8" id="KW-1185">Reference proteome</keyword>
<dbReference type="GO" id="GO:0016709">
    <property type="term" value="F:oxidoreductase activity, acting on paired donors, with incorporation or reduction of molecular oxygen, NAD(P)H as one donor, and incorporation of one atom of oxygen"/>
    <property type="evidence" value="ECO:0007669"/>
    <property type="project" value="UniProtKB-ARBA"/>
</dbReference>
<evidence type="ECO:0000256" key="4">
    <source>
        <dbReference type="ARBA" id="ARBA00023002"/>
    </source>
</evidence>
<dbReference type="EMBL" id="JAABOA010002864">
    <property type="protein sequence ID" value="KAF9579320.1"/>
    <property type="molecule type" value="Genomic_DNA"/>
</dbReference>
<dbReference type="Proteomes" id="UP000780801">
    <property type="component" value="Unassembled WGS sequence"/>
</dbReference>
<evidence type="ECO:0000259" key="6">
    <source>
        <dbReference type="Pfam" id="PF01494"/>
    </source>
</evidence>
<dbReference type="OrthoDB" id="2690153at2759"/>
<feature type="domain" description="FAD-binding" evidence="6">
    <location>
        <begin position="10"/>
        <end position="64"/>
    </location>
</feature>
<dbReference type="GO" id="GO:0071949">
    <property type="term" value="F:FAD binding"/>
    <property type="evidence" value="ECO:0007669"/>
    <property type="project" value="InterPro"/>
</dbReference>
<comment type="cofactor">
    <cofactor evidence="1">
        <name>FAD</name>
        <dbReference type="ChEBI" id="CHEBI:57692"/>
    </cofactor>
</comment>
<keyword evidence="4" id="KW-0560">Oxidoreductase</keyword>
<dbReference type="Pfam" id="PF01494">
    <property type="entry name" value="FAD_binding_3"/>
    <property type="match status" value="1"/>
</dbReference>
<proteinExistence type="predicted"/>
<protein>
    <recommendedName>
        <fullName evidence="6">FAD-binding domain-containing protein</fullName>
    </recommendedName>
</protein>
<evidence type="ECO:0000313" key="8">
    <source>
        <dbReference type="Proteomes" id="UP000780801"/>
    </source>
</evidence>
<keyword evidence="3" id="KW-0274">FAD</keyword>
<dbReference type="InterPro" id="IPR036188">
    <property type="entry name" value="FAD/NAD-bd_sf"/>
</dbReference>
<keyword evidence="5" id="KW-0812">Transmembrane</keyword>
<feature type="non-terminal residue" evidence="7">
    <location>
        <position position="68"/>
    </location>
</feature>
<evidence type="ECO:0000313" key="7">
    <source>
        <dbReference type="EMBL" id="KAF9579320.1"/>
    </source>
</evidence>
<dbReference type="PANTHER" id="PTHR43004:SF19">
    <property type="entry name" value="BINDING MONOOXYGENASE, PUTATIVE (JCVI)-RELATED"/>
    <property type="match status" value="1"/>
</dbReference>